<evidence type="ECO:0000256" key="1">
    <source>
        <dbReference type="ARBA" id="ARBA00004496"/>
    </source>
</evidence>
<comment type="subcellular location">
    <subcellularLocation>
        <location evidence="1">Cytoplasm</location>
    </subcellularLocation>
</comment>
<proteinExistence type="inferred from homology"/>
<organism evidence="10 11">
    <name type="scientific">Candida boidinii</name>
    <name type="common">Yeast</name>
    <dbReference type="NCBI Taxonomy" id="5477"/>
    <lineage>
        <taxon>Eukaryota</taxon>
        <taxon>Fungi</taxon>
        <taxon>Dikarya</taxon>
        <taxon>Ascomycota</taxon>
        <taxon>Saccharomycotina</taxon>
        <taxon>Pichiomycetes</taxon>
        <taxon>Pichiales</taxon>
        <taxon>Pichiaceae</taxon>
        <taxon>Ogataea</taxon>
        <taxon>Ogataea/Candida clade</taxon>
    </lineage>
</organism>
<keyword evidence="3" id="KW-0963">Cytoplasm</keyword>
<dbReference type="SMART" id="SM01070">
    <property type="entry name" value="CDC37_M"/>
    <property type="match status" value="1"/>
</dbReference>
<evidence type="ECO:0000256" key="3">
    <source>
        <dbReference type="ARBA" id="ARBA00022490"/>
    </source>
</evidence>
<dbReference type="GO" id="GO:0031072">
    <property type="term" value="F:heat shock protein binding"/>
    <property type="evidence" value="ECO:0007669"/>
    <property type="project" value="TreeGrafter"/>
</dbReference>
<dbReference type="Pfam" id="PF03234">
    <property type="entry name" value="CDC37_N"/>
    <property type="match status" value="1"/>
</dbReference>
<dbReference type="SUPFAM" id="SSF101391">
    <property type="entry name" value="Hsp90 co-chaperone CDC37"/>
    <property type="match status" value="1"/>
</dbReference>
<protein>
    <recommendedName>
        <fullName evidence="5">Hsp90 chaperone protein kinase-targeting subunit</fullName>
    </recommendedName>
</protein>
<evidence type="ECO:0000256" key="4">
    <source>
        <dbReference type="ARBA" id="ARBA00023186"/>
    </source>
</evidence>
<feature type="region of interest" description="Disordered" evidence="6">
    <location>
        <begin position="499"/>
        <end position="532"/>
    </location>
</feature>
<keyword evidence="4" id="KW-0143">Chaperone</keyword>
<dbReference type="SMART" id="SM01071">
    <property type="entry name" value="CDC37_N"/>
    <property type="match status" value="1"/>
</dbReference>
<comment type="similarity">
    <text evidence="2">Belongs to the CDC37 family.</text>
</comment>
<dbReference type="Pfam" id="PF08564">
    <property type="entry name" value="CDC37_C"/>
    <property type="match status" value="1"/>
</dbReference>
<accession>A0A9W6T267</accession>
<evidence type="ECO:0000256" key="5">
    <source>
        <dbReference type="ARBA" id="ARBA00031396"/>
    </source>
</evidence>
<evidence type="ECO:0000259" key="9">
    <source>
        <dbReference type="SMART" id="SM01071"/>
    </source>
</evidence>
<evidence type="ECO:0000256" key="2">
    <source>
        <dbReference type="ARBA" id="ARBA00006222"/>
    </source>
</evidence>
<dbReference type="SMART" id="SM01069">
    <property type="entry name" value="CDC37_C"/>
    <property type="match status" value="1"/>
</dbReference>
<feature type="domain" description="Cdc37 N-terminal" evidence="9">
    <location>
        <begin position="2"/>
        <end position="183"/>
    </location>
</feature>
<feature type="region of interest" description="Disordered" evidence="6">
    <location>
        <begin position="192"/>
        <end position="244"/>
    </location>
</feature>
<feature type="domain" description="Cdc37 Hsp90 binding" evidence="8">
    <location>
        <begin position="181"/>
        <end position="383"/>
    </location>
</feature>
<keyword evidence="11" id="KW-1185">Reference proteome</keyword>
<dbReference type="InterPro" id="IPR038189">
    <property type="entry name" value="Cdc37_Hsp90-bd_sf"/>
</dbReference>
<dbReference type="GO" id="GO:0005737">
    <property type="term" value="C:cytoplasm"/>
    <property type="evidence" value="ECO:0007669"/>
    <property type="project" value="UniProtKB-SubCell"/>
</dbReference>
<evidence type="ECO:0000256" key="6">
    <source>
        <dbReference type="SAM" id="MobiDB-lite"/>
    </source>
</evidence>
<dbReference type="GO" id="GO:0019901">
    <property type="term" value="F:protein kinase binding"/>
    <property type="evidence" value="ECO:0007669"/>
    <property type="project" value="InterPro"/>
</dbReference>
<dbReference type="Proteomes" id="UP001165120">
    <property type="component" value="Unassembled WGS sequence"/>
</dbReference>
<dbReference type="GO" id="GO:0051082">
    <property type="term" value="F:unfolded protein binding"/>
    <property type="evidence" value="ECO:0007669"/>
    <property type="project" value="TreeGrafter"/>
</dbReference>
<dbReference type="GO" id="GO:0006457">
    <property type="term" value="P:protein folding"/>
    <property type="evidence" value="ECO:0007669"/>
    <property type="project" value="TreeGrafter"/>
</dbReference>
<evidence type="ECO:0000259" key="8">
    <source>
        <dbReference type="SMART" id="SM01070"/>
    </source>
</evidence>
<dbReference type="InterPro" id="IPR013873">
    <property type="entry name" value="Cdc37_C"/>
</dbReference>
<reference evidence="10" key="1">
    <citation type="submission" date="2023-04" db="EMBL/GenBank/DDBJ databases">
        <title>Candida boidinii NBRC 10035.</title>
        <authorList>
            <person name="Ichikawa N."/>
            <person name="Sato H."/>
            <person name="Tonouchi N."/>
        </authorList>
    </citation>
    <scope>NUCLEOTIDE SEQUENCE</scope>
    <source>
        <strain evidence="10">NBRC 10035</strain>
    </source>
</reference>
<name>A0A9W6T267_CANBO</name>
<dbReference type="EMBL" id="BSXN01001185">
    <property type="protein sequence ID" value="GME72014.1"/>
    <property type="molecule type" value="Genomic_DNA"/>
</dbReference>
<evidence type="ECO:0000313" key="11">
    <source>
        <dbReference type="Proteomes" id="UP001165120"/>
    </source>
</evidence>
<sequence>MPIDYSKWDKIELSDDSDIEVHPNVDKKSFIKWKQRDIHEKRIQRENDIKSLKVQKEMYIQLNKRVDSMLINLSQDQFTNETLRNEYLNSKFDKNEKCELDGTSNDTPTYNEMVEDLFTQMVGDLEKENKNPNDYELLKSKIKEHRAKIETVLQQIDPKLDELLKEKAHHITSEDIHDGWNSSFVNKEKENAATGVSTDAAGASASASASDKKDTTTTNTKKESVTTIETLNTSTSKENKPSKPLDQLDELEVLPETLEFAKIDPTNLLDSVKFLEKHLYIISEQQKDSLMMKSFDYILDNDIKMGKSVVHQSLILQYLNDLINAAGHKPTIAQKEQIVRLFIGKLLDPNHPAAQAFKQDFEKTYKHIVSRCEHIKSEQAANGTGEDDGEYEGVEQIQLRSMDPNSEIVINLPDENSEEYKFFKEIPTNMQNAIKTQSLDEINKVFATMPVEEAEHILELFDKCGVIQIQAVLENEDQFNQLKNQYHEENDKFEEIDEELEENTHSSTGIKDLNIKDDDEDVKFTPTTDLVD</sequence>
<feature type="compositionally biased region" description="Basic and acidic residues" evidence="6">
    <location>
        <begin position="210"/>
        <end position="224"/>
    </location>
</feature>
<dbReference type="PANTHER" id="PTHR12800">
    <property type="entry name" value="CDC37-RELATED"/>
    <property type="match status" value="1"/>
</dbReference>
<comment type="caution">
    <text evidence="10">The sequence shown here is derived from an EMBL/GenBank/DDBJ whole genome shotgun (WGS) entry which is preliminary data.</text>
</comment>
<dbReference type="InterPro" id="IPR004918">
    <property type="entry name" value="Cdc37"/>
</dbReference>
<dbReference type="InterPro" id="IPR013855">
    <property type="entry name" value="Cdc37_N_dom"/>
</dbReference>
<dbReference type="GO" id="GO:0051087">
    <property type="term" value="F:protein-folding chaperone binding"/>
    <property type="evidence" value="ECO:0007669"/>
    <property type="project" value="TreeGrafter"/>
</dbReference>
<dbReference type="Gene3D" id="1.20.58.610">
    <property type="entry name" value="Cdc37, Hsp90 binding domain"/>
    <property type="match status" value="1"/>
</dbReference>
<dbReference type="Pfam" id="PF08565">
    <property type="entry name" value="CDC37_M"/>
    <property type="match status" value="1"/>
</dbReference>
<dbReference type="OrthoDB" id="440202at2759"/>
<dbReference type="GO" id="GO:0050821">
    <property type="term" value="P:protein stabilization"/>
    <property type="evidence" value="ECO:0007669"/>
    <property type="project" value="TreeGrafter"/>
</dbReference>
<dbReference type="InterPro" id="IPR013874">
    <property type="entry name" value="Cdc37_Hsp90-bd"/>
</dbReference>
<evidence type="ECO:0000259" key="7">
    <source>
        <dbReference type="SMART" id="SM01069"/>
    </source>
</evidence>
<dbReference type="AlphaFoldDB" id="A0A9W6T267"/>
<feature type="domain" description="Cdc37 C-terminal" evidence="7">
    <location>
        <begin position="410"/>
        <end position="506"/>
    </location>
</feature>
<dbReference type="PANTHER" id="PTHR12800:SF4">
    <property type="entry name" value="HSP90 CO-CHAPERONE CDC37"/>
    <property type="match status" value="1"/>
</dbReference>
<gene>
    <name evidence="10" type="ORF">Cboi02_000343700</name>
</gene>
<feature type="compositionally biased region" description="Low complexity" evidence="6">
    <location>
        <begin position="192"/>
        <end position="209"/>
    </location>
</feature>
<evidence type="ECO:0000313" key="10">
    <source>
        <dbReference type="EMBL" id="GME72014.1"/>
    </source>
</evidence>